<dbReference type="GO" id="GO:0031087">
    <property type="term" value="P:deadenylation-independent decapping of nuclear-transcribed mRNA"/>
    <property type="evidence" value="ECO:0007669"/>
    <property type="project" value="TreeGrafter"/>
</dbReference>
<feature type="region of interest" description="Disordered" evidence="5">
    <location>
        <begin position="322"/>
        <end position="416"/>
    </location>
</feature>
<dbReference type="SMART" id="SM01199">
    <property type="entry name" value="FDF"/>
    <property type="match status" value="1"/>
</dbReference>
<dbReference type="Pfam" id="PF03853">
    <property type="entry name" value="YjeF_N"/>
    <property type="match status" value="1"/>
</dbReference>
<evidence type="ECO:0000259" key="6">
    <source>
        <dbReference type="PROSITE" id="PS51385"/>
    </source>
</evidence>
<dbReference type="VEuPathDB" id="FungiDB:Z519_08780"/>
<feature type="compositionally biased region" description="Basic and acidic residues" evidence="5">
    <location>
        <begin position="345"/>
        <end position="357"/>
    </location>
</feature>
<feature type="compositionally biased region" description="Basic residues" evidence="5">
    <location>
        <begin position="234"/>
        <end position="243"/>
    </location>
</feature>
<proteinExistence type="inferred from homology"/>
<dbReference type="Proteomes" id="UP000053789">
    <property type="component" value="Unassembled WGS sequence"/>
</dbReference>
<dbReference type="PANTHER" id="PTHR13612:SF0">
    <property type="entry name" value="ENHANCER OF MRNA-DECAPPING PROTEIN 3"/>
    <property type="match status" value="1"/>
</dbReference>
<dbReference type="OrthoDB" id="407558at2759"/>
<dbReference type="GO" id="GO:0033962">
    <property type="term" value="P:P-body assembly"/>
    <property type="evidence" value="ECO:0007669"/>
    <property type="project" value="TreeGrafter"/>
</dbReference>
<comment type="similarity">
    <text evidence="2">Belongs to the EDC3 family.</text>
</comment>
<dbReference type="PROSITE" id="PS51385">
    <property type="entry name" value="YJEF_N"/>
    <property type="match status" value="1"/>
</dbReference>
<comment type="subcellular location">
    <subcellularLocation>
        <location evidence="1">Cytoplasm</location>
        <location evidence="1">P-body</location>
    </subcellularLocation>
</comment>
<keyword evidence="4" id="KW-0963">Cytoplasm</keyword>
<gene>
    <name evidence="8" type="ORF">Z519_08780</name>
</gene>
<dbReference type="PANTHER" id="PTHR13612">
    <property type="entry name" value="ENHANCER OF MRNA-DECAPPING PROTEIN 3"/>
    <property type="match status" value="1"/>
</dbReference>
<dbReference type="InterPro" id="IPR025762">
    <property type="entry name" value="DFDF"/>
</dbReference>
<evidence type="ECO:0000259" key="7">
    <source>
        <dbReference type="PROSITE" id="PS51512"/>
    </source>
</evidence>
<reference evidence="8" key="1">
    <citation type="submission" date="2015-01" db="EMBL/GenBank/DDBJ databases">
        <title>The Genome Sequence of Cladophialophora bantiana CBS 173.52.</title>
        <authorList>
            <consortium name="The Broad Institute Genomics Platform"/>
            <person name="Cuomo C."/>
            <person name="de Hoog S."/>
            <person name="Gorbushina A."/>
            <person name="Stielow B."/>
            <person name="Teixiera M."/>
            <person name="Abouelleil A."/>
            <person name="Chapman S.B."/>
            <person name="Priest M."/>
            <person name="Young S.K."/>
            <person name="Wortman J."/>
            <person name="Nusbaum C."/>
            <person name="Birren B."/>
        </authorList>
    </citation>
    <scope>NUCLEOTIDE SEQUENCE [LARGE SCALE GENOMIC DNA]</scope>
    <source>
        <strain evidence="8">CBS 173.52</strain>
    </source>
</reference>
<feature type="region of interest" description="Disordered" evidence="5">
    <location>
        <begin position="199"/>
        <end position="246"/>
    </location>
</feature>
<dbReference type="InterPro" id="IPR036652">
    <property type="entry name" value="YjeF_N_dom_sf"/>
</dbReference>
<dbReference type="AlphaFoldDB" id="A0A0D2FWZ3"/>
<feature type="domain" description="YjeF N-terminal" evidence="6">
    <location>
        <begin position="443"/>
        <end position="665"/>
    </location>
</feature>
<evidence type="ECO:0000313" key="9">
    <source>
        <dbReference type="Proteomes" id="UP000053789"/>
    </source>
</evidence>
<dbReference type="EMBL" id="KN846992">
    <property type="protein sequence ID" value="KIW90997.1"/>
    <property type="molecule type" value="Genomic_DNA"/>
</dbReference>
<evidence type="ECO:0000256" key="1">
    <source>
        <dbReference type="ARBA" id="ARBA00004201"/>
    </source>
</evidence>
<dbReference type="PROSITE" id="PS51512">
    <property type="entry name" value="DFDF"/>
    <property type="match status" value="1"/>
</dbReference>
<dbReference type="Pfam" id="PF09532">
    <property type="entry name" value="FDF"/>
    <property type="match status" value="1"/>
</dbReference>
<feature type="domain" description="DFDF" evidence="7">
    <location>
        <begin position="276"/>
        <end position="312"/>
    </location>
</feature>
<dbReference type="GeneID" id="27701708"/>
<dbReference type="GO" id="GO:0003729">
    <property type="term" value="F:mRNA binding"/>
    <property type="evidence" value="ECO:0007669"/>
    <property type="project" value="TreeGrafter"/>
</dbReference>
<organism evidence="8 9">
    <name type="scientific">Cladophialophora bantiana (strain ATCC 10958 / CBS 173.52 / CDC B-1940 / NIH 8579)</name>
    <name type="common">Xylohypha bantiana</name>
    <dbReference type="NCBI Taxonomy" id="1442370"/>
    <lineage>
        <taxon>Eukaryota</taxon>
        <taxon>Fungi</taxon>
        <taxon>Dikarya</taxon>
        <taxon>Ascomycota</taxon>
        <taxon>Pezizomycotina</taxon>
        <taxon>Eurotiomycetes</taxon>
        <taxon>Chaetothyriomycetidae</taxon>
        <taxon>Chaetothyriales</taxon>
        <taxon>Herpotrichiellaceae</taxon>
        <taxon>Cladophialophora</taxon>
    </lineage>
</organism>
<dbReference type="HOGENOM" id="CLU_024328_0_0_1"/>
<keyword evidence="9" id="KW-1185">Reference proteome</keyword>
<protein>
    <recommendedName>
        <fullName evidence="3">Enhancer of mRNA-decapping protein 3</fullName>
    </recommendedName>
</protein>
<feature type="compositionally biased region" description="Polar residues" evidence="5">
    <location>
        <begin position="199"/>
        <end position="218"/>
    </location>
</feature>
<dbReference type="GO" id="GO:0000932">
    <property type="term" value="C:P-body"/>
    <property type="evidence" value="ECO:0007669"/>
    <property type="project" value="UniProtKB-SubCell"/>
</dbReference>
<evidence type="ECO:0000256" key="5">
    <source>
        <dbReference type="SAM" id="MobiDB-lite"/>
    </source>
</evidence>
<name>A0A0D2FWZ3_CLAB1</name>
<sequence>MASDFVGYTILVTLQNPPHAQVQGVVANVVNQKLFLHNVLLWNGQRLPSYAIESSAIADLEVSPSQPSTVEEEELTTPVAPVVAEPQKPLFASALRQQQNAPAFVDPAIISYTKPPAKIATVPAVIQQPQPVSPIMIADGVVSSPSMRWPRNGNMGNSSVSSIATAVPKMAEKRDTPASATLTEPFDALSLGNNVAGPNSTPAATNQQKTQHVASQTGPGIIDMKDINNGPLKGQKKAGKGKGWRQTPFVEEVPRQPRKKGQRGRKTAEEINGWATEDATDIQDMGDFDFESNLSKFDKRRVFDDIRQADTTAEADRLVSFNRRARPGTNGGRNLHFTENVLDAPDGKDKDRWKSEAGETEDESIGGEGHYSSGRGSKRAGSRRPLGSRKGSVIPPHIDRTESPRPLTRIQTSSPLNGSVSGIRGTFKLLNNKPCHCLSPLQMLEIEQLCTSELGLTEDMLSENAGRSIAMAVFKIPEVRSVVFLVGNHKSGARAISAARHLRNRRLRVTIVILGGEREELLLEVMRKQLSIYKKGQGYVDRWDEYQTKASAGGPTPDVVVDALLGVHATFEELRTDDQATVLEMIRWANRSSLVLSIDVPSGLSATSGLLTEVDGQPLVMNSKHIVSLGAPKTGLAHGMALDGGVEPTWQVWVADIGITAAAWQKHGSRRKHGTDFGTEWVVPVKYVVGASG</sequence>
<evidence type="ECO:0000256" key="4">
    <source>
        <dbReference type="ARBA" id="ARBA00022490"/>
    </source>
</evidence>
<dbReference type="InterPro" id="IPR004443">
    <property type="entry name" value="YjeF_N_dom"/>
</dbReference>
<evidence type="ECO:0000256" key="2">
    <source>
        <dbReference type="ARBA" id="ARBA00006610"/>
    </source>
</evidence>
<evidence type="ECO:0000313" key="8">
    <source>
        <dbReference type="EMBL" id="KIW90997.1"/>
    </source>
</evidence>
<dbReference type="RefSeq" id="XP_016617666.1">
    <property type="nucleotide sequence ID" value="XM_016766508.1"/>
</dbReference>
<evidence type="ECO:0000256" key="3">
    <source>
        <dbReference type="ARBA" id="ARBA00015797"/>
    </source>
</evidence>
<accession>A0A0D2FWZ3</accession>
<dbReference type="Gene3D" id="3.40.50.10260">
    <property type="entry name" value="YjeF N-terminal domain"/>
    <property type="match status" value="1"/>
</dbReference>
<dbReference type="InterPro" id="IPR019050">
    <property type="entry name" value="FDF_dom"/>
</dbReference>
<dbReference type="SUPFAM" id="SSF64153">
    <property type="entry name" value="YjeF N-terminal domain-like"/>
    <property type="match status" value="1"/>
</dbReference>